<keyword evidence="4 7" id="KW-0256">Endoplasmic reticulum</keyword>
<dbReference type="GO" id="GO:1990071">
    <property type="term" value="C:TRAPPII protein complex"/>
    <property type="evidence" value="ECO:0007669"/>
    <property type="project" value="TreeGrafter"/>
</dbReference>
<dbReference type="OMA" id="YMVKFDD"/>
<dbReference type="GO" id="GO:0005783">
    <property type="term" value="C:endoplasmic reticulum"/>
    <property type="evidence" value="ECO:0007669"/>
    <property type="project" value="UniProtKB-SubCell"/>
</dbReference>
<comment type="caution">
    <text evidence="8">The sequence shown here is derived from an EMBL/GenBank/DDBJ whole genome shotgun (WGS) entry which is preliminary data.</text>
</comment>
<evidence type="ECO:0000256" key="1">
    <source>
        <dbReference type="ARBA" id="ARBA00004240"/>
    </source>
</evidence>
<evidence type="ECO:0000256" key="4">
    <source>
        <dbReference type="ARBA" id="ARBA00022824"/>
    </source>
</evidence>
<dbReference type="Proteomes" id="UP000027361">
    <property type="component" value="Unassembled WGS sequence"/>
</dbReference>
<keyword evidence="6 7" id="KW-0333">Golgi apparatus</keyword>
<dbReference type="CDD" id="cd14943">
    <property type="entry name" value="TRAPPC5_Trs31"/>
    <property type="match status" value="1"/>
</dbReference>
<dbReference type="OrthoDB" id="10254842at2759"/>
<sequence>MESAGPDIFDRPRDRSRNHEVAASSLAFLYAETVSYVQGRVSGIAELEKRLSLMGYRIGQKLLAMTSHRLELSTNSKNPKREVRLLPVLLWVHTHLWKHAFGKAADSLERSTERADEYMISTNIPTFSKSISIPKDMSQLSVEAITAGIVEAALDGLGFPARVTAHSVPTPQYPFRTTVLIKLDPAVMKREATLGS</sequence>
<evidence type="ECO:0000256" key="7">
    <source>
        <dbReference type="PIRNR" id="PIRNR017479"/>
    </source>
</evidence>
<dbReference type="SUPFAM" id="SSF111126">
    <property type="entry name" value="Ligand-binding domain in the NO signalling and Golgi transport"/>
    <property type="match status" value="1"/>
</dbReference>
<evidence type="ECO:0000256" key="5">
    <source>
        <dbReference type="ARBA" id="ARBA00022892"/>
    </source>
</evidence>
<proteinExistence type="inferred from homology"/>
<dbReference type="AlphaFoldDB" id="A0A066WH74"/>
<dbReference type="InParanoid" id="A0A066WH74"/>
<keyword evidence="9" id="KW-1185">Reference proteome</keyword>
<dbReference type="PANTHER" id="PTHR20902">
    <property type="entry name" value="41-2 PROTEIN ANTIGEN-RELATED"/>
    <property type="match status" value="1"/>
</dbReference>
<name>A0A066WH74_TILAU</name>
<dbReference type="PANTHER" id="PTHR20902:SF0">
    <property type="entry name" value="TRAFFICKING PROTEIN PARTICLE COMPLEX SUBUNIT 5"/>
    <property type="match status" value="1"/>
</dbReference>
<dbReference type="STRING" id="1037660.A0A066WH74"/>
<dbReference type="FunFam" id="3.30.1380.20:FF:000002">
    <property type="entry name" value="Trafficking protein particle complex subunit"/>
    <property type="match status" value="1"/>
</dbReference>
<accession>A0A066WH74</accession>
<evidence type="ECO:0000256" key="3">
    <source>
        <dbReference type="ARBA" id="ARBA00022448"/>
    </source>
</evidence>
<dbReference type="Gene3D" id="3.30.1380.20">
    <property type="entry name" value="Trafficking protein particle complex subunit 3"/>
    <property type="match status" value="1"/>
</dbReference>
<dbReference type="InterPro" id="IPR016696">
    <property type="entry name" value="TRAPP-I_su5"/>
</dbReference>
<keyword evidence="5 7" id="KW-0931">ER-Golgi transport</keyword>
<organism evidence="8 9">
    <name type="scientific">Tilletiaria anomala (strain ATCC 24038 / CBS 436.72 / UBC 951)</name>
    <dbReference type="NCBI Taxonomy" id="1037660"/>
    <lineage>
        <taxon>Eukaryota</taxon>
        <taxon>Fungi</taxon>
        <taxon>Dikarya</taxon>
        <taxon>Basidiomycota</taxon>
        <taxon>Ustilaginomycotina</taxon>
        <taxon>Exobasidiomycetes</taxon>
        <taxon>Georgefischeriales</taxon>
        <taxon>Tilletiariaceae</taxon>
        <taxon>Tilletiaria</taxon>
    </lineage>
</organism>
<reference evidence="8 9" key="1">
    <citation type="submission" date="2014-05" db="EMBL/GenBank/DDBJ databases">
        <title>Draft genome sequence of a rare smut relative, Tilletiaria anomala UBC 951.</title>
        <authorList>
            <consortium name="DOE Joint Genome Institute"/>
            <person name="Toome M."/>
            <person name="Kuo A."/>
            <person name="Henrissat B."/>
            <person name="Lipzen A."/>
            <person name="Tritt A."/>
            <person name="Yoshinaga Y."/>
            <person name="Zane M."/>
            <person name="Barry K."/>
            <person name="Grigoriev I.V."/>
            <person name="Spatafora J.W."/>
            <person name="Aimea M.C."/>
        </authorList>
    </citation>
    <scope>NUCLEOTIDE SEQUENCE [LARGE SCALE GENOMIC DNA]</scope>
    <source>
        <strain evidence="8 9">UBC 951</strain>
    </source>
</reference>
<evidence type="ECO:0000256" key="2">
    <source>
        <dbReference type="ARBA" id="ARBA00006218"/>
    </source>
</evidence>
<dbReference type="GO" id="GO:1990070">
    <property type="term" value="C:TRAPPI protein complex"/>
    <property type="evidence" value="ECO:0007669"/>
    <property type="project" value="TreeGrafter"/>
</dbReference>
<dbReference type="InterPro" id="IPR024096">
    <property type="entry name" value="NO_sig/Golgi_transp_ligand-bd"/>
</dbReference>
<dbReference type="RefSeq" id="XP_013244519.1">
    <property type="nucleotide sequence ID" value="XM_013389065.1"/>
</dbReference>
<evidence type="ECO:0000313" key="8">
    <source>
        <dbReference type="EMBL" id="KDN50394.1"/>
    </source>
</evidence>
<comment type="subcellular location">
    <subcellularLocation>
        <location evidence="1">Endoplasmic reticulum</location>
    </subcellularLocation>
    <subcellularLocation>
        <location evidence="7">Golgi apparatus</location>
        <location evidence="7">cis-Golgi network</location>
    </subcellularLocation>
</comment>
<dbReference type="FunCoup" id="A0A066WH74">
    <property type="interactions" value="166"/>
</dbReference>
<gene>
    <name evidence="8" type="ORF">K437DRAFT_277902</name>
</gene>
<comment type="similarity">
    <text evidence="2 7">Belongs to the TRAPP small subunits family. BET3 subfamily.</text>
</comment>
<dbReference type="InterPro" id="IPR007194">
    <property type="entry name" value="TRAPP_component"/>
</dbReference>
<dbReference type="GeneID" id="25266835"/>
<comment type="subunit">
    <text evidence="7">Part of the multisubunit TRAPP (transport protein particle) complex.</text>
</comment>
<dbReference type="HOGENOM" id="CLU_073154_1_0_1"/>
<evidence type="ECO:0000256" key="6">
    <source>
        <dbReference type="ARBA" id="ARBA00023034"/>
    </source>
</evidence>
<dbReference type="PIRSF" id="PIRSF017479">
    <property type="entry name" value="TRAPP_I_complex_Trs31"/>
    <property type="match status" value="1"/>
</dbReference>
<dbReference type="Pfam" id="PF04051">
    <property type="entry name" value="TRAPP"/>
    <property type="match status" value="1"/>
</dbReference>
<dbReference type="EMBL" id="JMSN01000019">
    <property type="protein sequence ID" value="KDN50394.1"/>
    <property type="molecule type" value="Genomic_DNA"/>
</dbReference>
<dbReference type="GO" id="GO:0006888">
    <property type="term" value="P:endoplasmic reticulum to Golgi vesicle-mediated transport"/>
    <property type="evidence" value="ECO:0007669"/>
    <property type="project" value="TreeGrafter"/>
</dbReference>
<evidence type="ECO:0000313" key="9">
    <source>
        <dbReference type="Proteomes" id="UP000027361"/>
    </source>
</evidence>
<keyword evidence="3 7" id="KW-0813">Transport</keyword>
<dbReference type="GO" id="GO:1990072">
    <property type="term" value="C:TRAPPIII protein complex"/>
    <property type="evidence" value="ECO:0007669"/>
    <property type="project" value="TreeGrafter"/>
</dbReference>
<protein>
    <recommendedName>
        <fullName evidence="7">Trafficking protein particle complex subunit</fullName>
    </recommendedName>
</protein>